<keyword evidence="1" id="KW-1133">Transmembrane helix</keyword>
<dbReference type="InterPro" id="IPR002823">
    <property type="entry name" value="DUF112_TM"/>
</dbReference>
<accession>A0A346PVJ7</accession>
<feature type="transmembrane region" description="Helical" evidence="1">
    <location>
        <begin position="412"/>
        <end position="444"/>
    </location>
</feature>
<sequence length="531" mass="54927">MIDVVSAALAVTPLDVSNVDVFFGALEQLLEPGTLGLIFAGILLGIVVGALPGLGPPLGMAIILPLTAPMEPSNGIILLISVYSGAMYGGSITAVLINAPGVSSSAATTFDGYPMSKQGRAATALSISATASAIAGLFTIAALIIFSPALIALILRVGTAEYFLVAVLGLAMIVVVTKGSMAKGLLAGAAGLLVTTVGTAQMTGERRYVFGPESLRFELIDGISFVAVLIGLFAIAEMMKLAGQQGSIAQTDIEIGGGVVDGIKETFARPVTMIKSGFIGMFVGAVPGAGATVSNFIAYSEAVRSSDDPGSFGQGNAAGVVASEASNNGTVAGSIIPAIAFGIPGSSSTAILIGGLLMHGLTPGRSMFDAGGELLTTYVMLLALLVGNLIILLFGLSMVTRLGILTRIDTNYIIPFVIVLSFLGTYVLDYYLVDLLTLVVFGIVGFYMVRHNYSVIAFVLGVVLGSIAEDNFWRGLLLGNDDFPVIGSYSIFVDPTQRPLAAVLTLLIFVILFGPFIKRWFDGKRRASNAD</sequence>
<dbReference type="PANTHER" id="PTHR35342">
    <property type="entry name" value="TRICARBOXYLIC TRANSPORT PROTEIN"/>
    <property type="match status" value="1"/>
</dbReference>
<feature type="transmembrane region" description="Helical" evidence="1">
    <location>
        <begin position="278"/>
        <end position="299"/>
    </location>
</feature>
<dbReference type="RefSeq" id="WP_117365694.1">
    <property type="nucleotide sequence ID" value="NZ_CP024047.1"/>
</dbReference>
<reference evidence="4" key="3">
    <citation type="journal article" date="2019" name="Int. J. Syst. Evol. Microbiol.">
        <title>Natronolimnobius sulfurireducens sp. nov. and Halalkaliarchaeum desulfuricum gen. nov., sp. nov., the first sulfur-respiring alkaliphilic haloarchaea from hypersaline alkaline lakes.</title>
        <authorList>
            <person name="Sorokin D.Y."/>
            <person name="Yakimov M."/>
            <person name="Messina E."/>
            <person name="Merkel A.Y."/>
            <person name="Bale N.J."/>
            <person name="Sinninghe Damste J.S."/>
        </authorList>
    </citation>
    <scope>NUCLEOTIDE SEQUENCE</scope>
    <source>
        <strain evidence="4">AArc-Mg</strain>
        <strain evidence="3">AArc1</strain>
    </source>
</reference>
<evidence type="ECO:0000259" key="2">
    <source>
        <dbReference type="Pfam" id="PF01970"/>
    </source>
</evidence>
<gene>
    <name evidence="3" type="ORF">AArc1_3513</name>
    <name evidence="4" type="ORF">AArcMg_3569</name>
</gene>
<protein>
    <submittedName>
        <fullName evidence="4">Tricarboxylate transport membrane protein TctA</fullName>
    </submittedName>
    <submittedName>
        <fullName evidence="3">Tripartite tricarboxylate transporter (TTT) class transporter</fullName>
    </submittedName>
</protein>
<dbReference type="OrthoDB" id="199846at2157"/>
<dbReference type="AlphaFoldDB" id="A0A346PVJ7"/>
<dbReference type="KEGG" id="nag:AArcMg_3569"/>
<feature type="transmembrane region" description="Helical" evidence="1">
    <location>
        <begin position="215"/>
        <end position="236"/>
    </location>
</feature>
<dbReference type="EMBL" id="CP027033">
    <property type="protein sequence ID" value="AXR83542.1"/>
    <property type="molecule type" value="Genomic_DNA"/>
</dbReference>
<dbReference type="EMBL" id="CP024047">
    <property type="protein sequence ID" value="AXR79805.1"/>
    <property type="molecule type" value="Genomic_DNA"/>
</dbReference>
<keyword evidence="1" id="KW-0472">Membrane</keyword>
<dbReference type="Proteomes" id="UP000258613">
    <property type="component" value="Chromosome"/>
</dbReference>
<dbReference type="Pfam" id="PF01970">
    <property type="entry name" value="TctA"/>
    <property type="match status" value="1"/>
</dbReference>
<evidence type="ECO:0000313" key="5">
    <source>
        <dbReference type="Proteomes" id="UP000258613"/>
    </source>
</evidence>
<name>A0A346PVJ7_9EURY</name>
<feature type="transmembrane region" description="Helical" evidence="1">
    <location>
        <begin position="335"/>
        <end position="357"/>
    </location>
</feature>
<keyword evidence="1" id="KW-0812">Transmembrane</keyword>
<dbReference type="KEGG" id="nan:AArc1_3513"/>
<dbReference type="Proteomes" id="UP000258707">
    <property type="component" value="Chromosome"/>
</dbReference>
<feature type="transmembrane region" description="Helical" evidence="1">
    <location>
        <begin position="75"/>
        <end position="100"/>
    </location>
</feature>
<feature type="transmembrane region" description="Helical" evidence="1">
    <location>
        <begin position="184"/>
        <end position="203"/>
    </location>
</feature>
<feature type="domain" description="DUF112" evidence="2">
    <location>
        <begin position="35"/>
        <end position="460"/>
    </location>
</feature>
<reference evidence="5" key="2">
    <citation type="submission" date="2018-02" db="EMBL/GenBank/DDBJ databases">
        <title>Phenotypic and genomic properties of facultatively anaerobic sulfur-reducing natronoarchaea from hypersaline soda lakes.</title>
        <authorList>
            <person name="Sorokin D.Y."/>
            <person name="Kublanov I.V."/>
            <person name="Roman P."/>
            <person name="Sinninghe Damste J.S."/>
            <person name="Golyshin P.N."/>
            <person name="Rojo D."/>
            <person name="Ciordia S."/>
            <person name="Mena M.D.C."/>
            <person name="Ferrer M."/>
            <person name="Messina E."/>
            <person name="Smedile F."/>
            <person name="La Spada G."/>
            <person name="La Cono V."/>
            <person name="Yakimov M.M."/>
        </authorList>
    </citation>
    <scope>NUCLEOTIDE SEQUENCE [LARGE SCALE GENOMIC DNA]</scope>
    <source>
        <strain evidence="5">AArc-Mg</strain>
    </source>
</reference>
<reference evidence="6" key="1">
    <citation type="submission" date="2017-10" db="EMBL/GenBank/DDBJ databases">
        <title>Phenotypic and genomic properties of facultatively anaerobic sulfur-reducing natronoarchaea from hypersaline soda lakes.</title>
        <authorList>
            <person name="Sorokin D.Y."/>
            <person name="Kublanov I.V."/>
            <person name="Roman P."/>
            <person name="Sinninghe Damste J.S."/>
            <person name="Golyshin P.N."/>
            <person name="Rojo D."/>
            <person name="Ciordia S."/>
            <person name="Mena Md.C."/>
            <person name="Ferrer M."/>
            <person name="Messina E."/>
            <person name="Smedile F."/>
            <person name="La Spada G."/>
            <person name="La Cono V."/>
            <person name="Yakimov M.M."/>
        </authorList>
    </citation>
    <scope>NUCLEOTIDE SEQUENCE [LARGE SCALE GENOMIC DNA]</scope>
    <source>
        <strain evidence="6">AArc1</strain>
    </source>
</reference>
<evidence type="ECO:0000313" key="6">
    <source>
        <dbReference type="Proteomes" id="UP000258707"/>
    </source>
</evidence>
<proteinExistence type="predicted"/>
<feature type="transmembrane region" description="Helical" evidence="1">
    <location>
        <begin position="451"/>
        <end position="468"/>
    </location>
</feature>
<feature type="transmembrane region" description="Helical" evidence="1">
    <location>
        <begin position="160"/>
        <end position="177"/>
    </location>
</feature>
<feature type="transmembrane region" description="Helical" evidence="1">
    <location>
        <begin position="121"/>
        <end position="154"/>
    </location>
</feature>
<organism evidence="4 5">
    <name type="scientific">Natrarchaeobaculum sulfurireducens</name>
    <dbReference type="NCBI Taxonomy" id="2044521"/>
    <lineage>
        <taxon>Archaea</taxon>
        <taxon>Methanobacteriati</taxon>
        <taxon>Methanobacteriota</taxon>
        <taxon>Stenosarchaea group</taxon>
        <taxon>Halobacteria</taxon>
        <taxon>Halobacteriales</taxon>
        <taxon>Natrialbaceae</taxon>
        <taxon>Natrarchaeobaculum</taxon>
    </lineage>
</organism>
<dbReference type="PANTHER" id="PTHR35342:SF5">
    <property type="entry name" value="TRICARBOXYLIC TRANSPORT PROTEIN"/>
    <property type="match status" value="1"/>
</dbReference>
<dbReference type="GeneID" id="37644050"/>
<feature type="transmembrane region" description="Helical" evidence="1">
    <location>
        <begin position="499"/>
        <end position="517"/>
    </location>
</feature>
<feature type="transmembrane region" description="Helical" evidence="1">
    <location>
        <begin position="378"/>
        <end position="400"/>
    </location>
</feature>
<evidence type="ECO:0000256" key="1">
    <source>
        <dbReference type="SAM" id="Phobius"/>
    </source>
</evidence>
<evidence type="ECO:0000313" key="4">
    <source>
        <dbReference type="EMBL" id="AXR83542.1"/>
    </source>
</evidence>
<accession>A0A346PJW0</accession>
<feature type="transmembrane region" description="Helical" evidence="1">
    <location>
        <begin position="35"/>
        <end position="55"/>
    </location>
</feature>
<keyword evidence="5" id="KW-1185">Reference proteome</keyword>
<evidence type="ECO:0000313" key="3">
    <source>
        <dbReference type="EMBL" id="AXR79805.1"/>
    </source>
</evidence>